<evidence type="ECO:0000256" key="1">
    <source>
        <dbReference type="SAM" id="SignalP"/>
    </source>
</evidence>
<dbReference type="KEGG" id="nani:NCTC12227_01199"/>
<name>A0A448UC49_9NEIS</name>
<evidence type="ECO:0000259" key="2">
    <source>
        <dbReference type="Pfam" id="PF12275"/>
    </source>
</evidence>
<accession>A0A448UC49</accession>
<feature type="signal peptide" evidence="1">
    <location>
        <begin position="1"/>
        <end position="29"/>
    </location>
</feature>
<feature type="domain" description="DUF3616" evidence="2">
    <location>
        <begin position="100"/>
        <end position="248"/>
    </location>
</feature>
<keyword evidence="4" id="KW-1185">Reference proteome</keyword>
<dbReference type="STRING" id="326522.BWD08_10420"/>
<dbReference type="EMBL" id="LR134516">
    <property type="protein sequence ID" value="VEJ21461.1"/>
    <property type="molecule type" value="Genomic_DNA"/>
</dbReference>
<evidence type="ECO:0000313" key="4">
    <source>
        <dbReference type="Proteomes" id="UP000268229"/>
    </source>
</evidence>
<protein>
    <submittedName>
        <fullName evidence="3">Protein of uncharacterized function (DUF3616)</fullName>
    </submittedName>
</protein>
<dbReference type="AlphaFoldDB" id="A0A448UC49"/>
<keyword evidence="1" id="KW-0732">Signal</keyword>
<organism evidence="3 4">
    <name type="scientific">Neisseria animaloris</name>
    <dbReference type="NCBI Taxonomy" id="326522"/>
    <lineage>
        <taxon>Bacteria</taxon>
        <taxon>Pseudomonadati</taxon>
        <taxon>Pseudomonadota</taxon>
        <taxon>Betaproteobacteria</taxon>
        <taxon>Neisseriales</taxon>
        <taxon>Neisseriaceae</taxon>
        <taxon>Neisseria</taxon>
    </lineage>
</organism>
<feature type="chain" id="PRO_5019191245" evidence="1">
    <location>
        <begin position="30"/>
        <end position="336"/>
    </location>
</feature>
<dbReference type="Pfam" id="PF12275">
    <property type="entry name" value="DUF3616"/>
    <property type="match status" value="1"/>
</dbReference>
<dbReference type="Proteomes" id="UP000268229">
    <property type="component" value="Chromosome"/>
</dbReference>
<dbReference type="InterPro" id="IPR022060">
    <property type="entry name" value="DUF3616"/>
</dbReference>
<proteinExistence type="predicted"/>
<gene>
    <name evidence="3" type="ORF">NCTC12227_01199</name>
</gene>
<sequence length="336" mass="36763">MFMSRKKLSLGLSATALVFCGVCVSPVSAAPAGSVKGSEFHHLKSIFEPSAVQQLADGRLLVIEDEPDRAFSLLKIASNGTLTEDDAADTALMKSIKGRLSDLEALAVDAGGYIYASTSYSKTKKGERQPERERLVRFKLEGNSVKDMRDAPNIKEALKKAQNVHKAVQGKIGRNVDFENLDIEAMVYDDAGKRLLLGLREPLANGISMIIPINNPAAMFEKKAAPVFGETVFLDIKGSGIRSLDYDPETKVYSITNEVRNPDGGKDYSQLWFWNGDAKSPARPVNLPEIKSLKNAEAVGFAKFNGKQHLVVMGDEGSKKKQRPARYFIIDAAKLK</sequence>
<evidence type="ECO:0000313" key="3">
    <source>
        <dbReference type="EMBL" id="VEJ21461.1"/>
    </source>
</evidence>
<reference evidence="3 4" key="1">
    <citation type="submission" date="2018-12" db="EMBL/GenBank/DDBJ databases">
        <authorList>
            <consortium name="Pathogen Informatics"/>
        </authorList>
    </citation>
    <scope>NUCLEOTIDE SEQUENCE [LARGE SCALE GENOMIC DNA]</scope>
    <source>
        <strain evidence="3 4">NCTC12227</strain>
    </source>
</reference>
<dbReference type="OrthoDB" id="5560405at2"/>